<proteinExistence type="predicted"/>
<evidence type="ECO:0000256" key="1">
    <source>
        <dbReference type="SAM" id="MobiDB-lite"/>
    </source>
</evidence>
<evidence type="ECO:0000313" key="3">
    <source>
        <dbReference type="Proteomes" id="UP001176521"/>
    </source>
</evidence>
<dbReference type="Gene3D" id="3.30.70.330">
    <property type="match status" value="1"/>
</dbReference>
<protein>
    <submittedName>
        <fullName evidence="2">Nucleolar protein 12</fullName>
    </submittedName>
</protein>
<evidence type="ECO:0000313" key="2">
    <source>
        <dbReference type="EMBL" id="KAK0534760.1"/>
    </source>
</evidence>
<feature type="compositionally biased region" description="Low complexity" evidence="1">
    <location>
        <begin position="751"/>
        <end position="761"/>
    </location>
</feature>
<feature type="region of interest" description="Disordered" evidence="1">
    <location>
        <begin position="1"/>
        <end position="321"/>
    </location>
</feature>
<feature type="region of interest" description="Disordered" evidence="1">
    <location>
        <begin position="745"/>
        <end position="919"/>
    </location>
</feature>
<dbReference type="InterPro" id="IPR012677">
    <property type="entry name" value="Nucleotide-bd_a/b_plait_sf"/>
</dbReference>
<accession>A0AAN6JS34</accession>
<dbReference type="PANTHER" id="PTHR36812">
    <property type="entry name" value="NEUROFILAMENT TRIPLET M PROTEIN-LIKE PROTEIN"/>
    <property type="match status" value="1"/>
</dbReference>
<dbReference type="GO" id="GO:0003676">
    <property type="term" value="F:nucleic acid binding"/>
    <property type="evidence" value="ECO:0007669"/>
    <property type="project" value="InterPro"/>
</dbReference>
<feature type="compositionally biased region" description="Acidic residues" evidence="1">
    <location>
        <begin position="213"/>
        <end position="248"/>
    </location>
</feature>
<name>A0AAN6JS34_9BASI</name>
<comment type="caution">
    <text evidence="2">The sequence shown here is derived from an EMBL/GenBank/DDBJ whole genome shotgun (WGS) entry which is preliminary data.</text>
</comment>
<feature type="compositionally biased region" description="Acidic residues" evidence="1">
    <location>
        <begin position="256"/>
        <end position="288"/>
    </location>
</feature>
<feature type="region of interest" description="Disordered" evidence="1">
    <location>
        <begin position="685"/>
        <end position="720"/>
    </location>
</feature>
<feature type="compositionally biased region" description="Acidic residues" evidence="1">
    <location>
        <begin position="177"/>
        <end position="205"/>
    </location>
</feature>
<dbReference type="SUPFAM" id="SSF54928">
    <property type="entry name" value="RNA-binding domain, RBD"/>
    <property type="match status" value="2"/>
</dbReference>
<dbReference type="PANTHER" id="PTHR36812:SF9">
    <property type="entry name" value="MYB-LIKE PROTEIN X ISOFORM X1"/>
    <property type="match status" value="1"/>
</dbReference>
<feature type="compositionally biased region" description="Basic and acidic residues" evidence="1">
    <location>
        <begin position="693"/>
        <end position="708"/>
    </location>
</feature>
<feature type="compositionally biased region" description="Low complexity" evidence="1">
    <location>
        <begin position="161"/>
        <end position="174"/>
    </location>
</feature>
<keyword evidence="3" id="KW-1185">Reference proteome</keyword>
<feature type="compositionally biased region" description="Low complexity" evidence="1">
    <location>
        <begin position="797"/>
        <end position="823"/>
    </location>
</feature>
<dbReference type="AlphaFoldDB" id="A0AAN6JS34"/>
<feature type="compositionally biased region" description="Basic and acidic residues" evidence="1">
    <location>
        <begin position="67"/>
        <end position="103"/>
    </location>
</feature>
<reference evidence="2" key="1">
    <citation type="journal article" date="2023" name="PhytoFront">
        <title>Draft Genome Resources of Seven Strains of Tilletia horrida, Causal Agent of Kernel Smut of Rice.</title>
        <authorList>
            <person name="Khanal S."/>
            <person name="Antony Babu S."/>
            <person name="Zhou X.G."/>
        </authorList>
    </citation>
    <scope>NUCLEOTIDE SEQUENCE</scope>
    <source>
        <strain evidence="2">TX3</strain>
    </source>
</reference>
<feature type="compositionally biased region" description="Basic and acidic residues" evidence="1">
    <location>
        <begin position="303"/>
        <end position="314"/>
    </location>
</feature>
<feature type="compositionally biased region" description="Basic and acidic residues" evidence="1">
    <location>
        <begin position="1"/>
        <end position="15"/>
    </location>
</feature>
<organism evidence="2 3">
    <name type="scientific">Tilletia horrida</name>
    <dbReference type="NCBI Taxonomy" id="155126"/>
    <lineage>
        <taxon>Eukaryota</taxon>
        <taxon>Fungi</taxon>
        <taxon>Dikarya</taxon>
        <taxon>Basidiomycota</taxon>
        <taxon>Ustilaginomycotina</taxon>
        <taxon>Exobasidiomycetes</taxon>
        <taxon>Tilletiales</taxon>
        <taxon>Tilletiaceae</taxon>
        <taxon>Tilletia</taxon>
    </lineage>
</organism>
<feature type="compositionally biased region" description="Basic and acidic residues" evidence="1">
    <location>
        <begin position="767"/>
        <end position="777"/>
    </location>
</feature>
<gene>
    <name evidence="2" type="primary">NOP12</name>
    <name evidence="2" type="ORF">OC842_002542</name>
</gene>
<dbReference type="Proteomes" id="UP001176521">
    <property type="component" value="Unassembled WGS sequence"/>
</dbReference>
<feature type="compositionally biased region" description="Low complexity" evidence="1">
    <location>
        <begin position="910"/>
        <end position="919"/>
    </location>
</feature>
<feature type="region of interest" description="Disordered" evidence="1">
    <location>
        <begin position="593"/>
        <end position="613"/>
    </location>
</feature>
<sequence>MSKSADKKQKRKADAESATVVAPPAEDASAKSGKSDKKKEKKAKRKAEEDEVAAAVDDNAALKKSKKKDEKKKDKKGEKEEVGGEERASKKARKEESKKESKSKSKGNGKGNGMKQTQADGGDTQGEAPSGVPSFLAGAKFDAELDALFAAAPPPPPRPAPEVAAAAAPTSASKAQDDEDDDEEEDEGDETVYISADEDDADGEEEKERGEDERDDEELSSLASDEFDALYDDEDEEEEDAEMEEADAGAEQSAAAEDDEDDVDGDEEDDEEADDDDDDEDEDEDDSQAELVHETLRTPSSHAQDKLSARRQREGDDEPSEVLDRRTIFIGNVVIDAVKSKPLQKALRRHIESFSPVPGLVKTSAIRFRSVPFSVPTDSLDREGAGSLKDKKQRERGQLYKEATRQLDNEEGKAQGKVFLNAKQKRKVAYINQELNTHAVSVNAYVRIQPPDVDLVKRTWDGAEHAGVDFSTSVNAPILAALIAVSANGSVFEGRHLRTDVVSPMEPADIVAAGLDKLKSPLDKTLLVVGNTHTSSGIDSKRTVFVGNMDFQAEEEEVRGFFEKLLREERGRPPARRQVKIVTAAAAAANAVAGASASSKPSSSKRKVSGAGPVSRSPLLFGAVTEEAEGEWVQDVRLVRDRATQMGKGFGYVRFVDTACVEEVLALHEAEDAYIQALKSGRAAKAPPVSSAKKADKAKSKKEGVKDSWEDESDGDGELLSGAAKDTYRRKFKFKSRALRVTRCKNTTQRASVAASSSSSVGGKHSGGRDFQSRRDGSSSSSSSFDKNRRGAPPHISRNGGSRASTGASAARAPRPNAAIAAPQFASLSKEERAAIKRADPGRNARRMEKKLSKKRTGSDGDEDGGAGNGPNSNKARVKLAQGKSLTKRMPGVMKAGRLPTGATTKRTKSSTAARVRKG</sequence>
<feature type="compositionally biased region" description="Basic and acidic residues" evidence="1">
    <location>
        <begin position="829"/>
        <end position="851"/>
    </location>
</feature>
<dbReference type="EMBL" id="JAPDMQ010000110">
    <property type="protein sequence ID" value="KAK0534760.1"/>
    <property type="molecule type" value="Genomic_DNA"/>
</dbReference>
<feature type="compositionally biased region" description="Low complexity" evidence="1">
    <location>
        <begin position="593"/>
        <end position="602"/>
    </location>
</feature>
<dbReference type="InterPro" id="IPR035979">
    <property type="entry name" value="RBD_domain_sf"/>
</dbReference>